<dbReference type="PANTHER" id="PTHR46481:SF10">
    <property type="entry name" value="ZINC FINGER BED DOMAIN-CONTAINING PROTEIN 39"/>
    <property type="match status" value="1"/>
</dbReference>
<keyword evidence="2" id="KW-0479">Metal-binding</keyword>
<dbReference type="PANTHER" id="PTHR46481">
    <property type="entry name" value="ZINC FINGER BED DOMAIN-CONTAINING PROTEIN 4"/>
    <property type="match status" value="1"/>
</dbReference>
<name>A0ABM8VXQ9_GIGMA</name>
<dbReference type="SUPFAM" id="SSF53098">
    <property type="entry name" value="Ribonuclease H-like"/>
    <property type="match status" value="1"/>
</dbReference>
<evidence type="ECO:0000313" key="6">
    <source>
        <dbReference type="EMBL" id="CAG8473089.1"/>
    </source>
</evidence>
<evidence type="ECO:0000256" key="5">
    <source>
        <dbReference type="ARBA" id="ARBA00023242"/>
    </source>
</evidence>
<keyword evidence="5" id="KW-0539">Nucleus</keyword>
<comment type="caution">
    <text evidence="6">The sequence shown here is derived from an EMBL/GenBank/DDBJ whole genome shotgun (WGS) entry which is preliminary data.</text>
</comment>
<evidence type="ECO:0000256" key="3">
    <source>
        <dbReference type="ARBA" id="ARBA00022771"/>
    </source>
</evidence>
<sequence length="170" mass="19582">MDVFGRTLRDILRYNYGNQDFEHVRCAAHVLNLVVSEGMKVTINSITKLRNFASYIRKSQPIFEDLKKIFQLNGRPFLVPDLDMTDYLVEDNPTLKDQYLNEIEWSEIEANDMLLEPMTKATTILSSSTHPTIGDLHMIFPNNILRDCCIFIALDPGMKMSSFDNETTII</sequence>
<evidence type="ECO:0000256" key="1">
    <source>
        <dbReference type="ARBA" id="ARBA00004123"/>
    </source>
</evidence>
<evidence type="ECO:0000256" key="2">
    <source>
        <dbReference type="ARBA" id="ARBA00022723"/>
    </source>
</evidence>
<accession>A0ABM8VXQ9</accession>
<keyword evidence="4" id="KW-0862">Zinc</keyword>
<dbReference type="InterPro" id="IPR052035">
    <property type="entry name" value="ZnF_BED_domain_contain"/>
</dbReference>
<dbReference type="EMBL" id="CAJVQB010000179">
    <property type="protein sequence ID" value="CAG8473089.1"/>
    <property type="molecule type" value="Genomic_DNA"/>
</dbReference>
<evidence type="ECO:0000256" key="4">
    <source>
        <dbReference type="ARBA" id="ARBA00022833"/>
    </source>
</evidence>
<protein>
    <submittedName>
        <fullName evidence="6">12560_t:CDS:1</fullName>
    </submittedName>
</protein>
<gene>
    <name evidence="6" type="ORF">GMARGA_LOCUS872</name>
</gene>
<comment type="subcellular location">
    <subcellularLocation>
        <location evidence="1">Nucleus</location>
    </subcellularLocation>
</comment>
<dbReference type="Proteomes" id="UP000789901">
    <property type="component" value="Unassembled WGS sequence"/>
</dbReference>
<keyword evidence="3" id="KW-0863">Zinc-finger</keyword>
<evidence type="ECO:0000313" key="7">
    <source>
        <dbReference type="Proteomes" id="UP000789901"/>
    </source>
</evidence>
<reference evidence="6 7" key="1">
    <citation type="submission" date="2021-06" db="EMBL/GenBank/DDBJ databases">
        <authorList>
            <person name="Kallberg Y."/>
            <person name="Tangrot J."/>
            <person name="Rosling A."/>
        </authorList>
    </citation>
    <scope>NUCLEOTIDE SEQUENCE [LARGE SCALE GENOMIC DNA]</scope>
    <source>
        <strain evidence="6 7">120-4 pot B 10/14</strain>
    </source>
</reference>
<dbReference type="InterPro" id="IPR012337">
    <property type="entry name" value="RNaseH-like_sf"/>
</dbReference>
<organism evidence="6 7">
    <name type="scientific">Gigaspora margarita</name>
    <dbReference type="NCBI Taxonomy" id="4874"/>
    <lineage>
        <taxon>Eukaryota</taxon>
        <taxon>Fungi</taxon>
        <taxon>Fungi incertae sedis</taxon>
        <taxon>Mucoromycota</taxon>
        <taxon>Glomeromycotina</taxon>
        <taxon>Glomeromycetes</taxon>
        <taxon>Diversisporales</taxon>
        <taxon>Gigasporaceae</taxon>
        <taxon>Gigaspora</taxon>
    </lineage>
</organism>
<keyword evidence="7" id="KW-1185">Reference proteome</keyword>
<feature type="non-terminal residue" evidence="6">
    <location>
        <position position="170"/>
    </location>
</feature>
<proteinExistence type="predicted"/>